<sequence>MSSSDHVILYSTKAGVSMKRIGYLSNAFDLFHVGHLNVLQYAKARCDYLVIGVTTDEVFTRVSGYKPVIPFEVRIEIVRSVRFVDSAVADDTGNYVDAWNTLRFDRLFDHSEDVGTQAEAGEIADVIVPGIEVIRLPDLPTTTSASLRGSIENLNRLAVGQRLRADRVSPSLQLAVH</sequence>
<accession>Q39GA3</accession>
<keyword evidence="5" id="KW-1185">Reference proteome</keyword>
<protein>
    <submittedName>
        <fullName evidence="4">Cytidyltransferase-related protein</fullName>
    </submittedName>
</protein>
<dbReference type="GO" id="GO:0016779">
    <property type="term" value="F:nucleotidyltransferase activity"/>
    <property type="evidence" value="ECO:0007669"/>
    <property type="project" value="UniProtKB-KW"/>
</dbReference>
<gene>
    <name evidence="4" type="ordered locus">Bcep18194_A4918</name>
</gene>
<proteinExistence type="predicted"/>
<evidence type="ECO:0000256" key="2">
    <source>
        <dbReference type="ARBA" id="ARBA00022695"/>
    </source>
</evidence>
<dbReference type="InterPro" id="IPR050385">
    <property type="entry name" value="Archaeal_FAD_synthase"/>
</dbReference>
<name>Q39GA3_BURL3</name>
<feature type="domain" description="Cytidyltransferase-like" evidence="3">
    <location>
        <begin position="28"/>
        <end position="96"/>
    </location>
</feature>
<dbReference type="Proteomes" id="UP000002705">
    <property type="component" value="Chromosome 1"/>
</dbReference>
<dbReference type="AlphaFoldDB" id="Q39GA3"/>
<dbReference type="SUPFAM" id="SSF52374">
    <property type="entry name" value="Nucleotidylyl transferase"/>
    <property type="match status" value="1"/>
</dbReference>
<evidence type="ECO:0000313" key="4">
    <source>
        <dbReference type="EMBL" id="ABB08513.1"/>
    </source>
</evidence>
<dbReference type="Pfam" id="PF01467">
    <property type="entry name" value="CTP_transf_like"/>
    <property type="match status" value="1"/>
</dbReference>
<dbReference type="Gene3D" id="3.40.50.620">
    <property type="entry name" value="HUPs"/>
    <property type="match status" value="1"/>
</dbReference>
<dbReference type="PANTHER" id="PTHR43793">
    <property type="entry name" value="FAD SYNTHASE"/>
    <property type="match status" value="1"/>
</dbReference>
<evidence type="ECO:0000259" key="3">
    <source>
        <dbReference type="Pfam" id="PF01467"/>
    </source>
</evidence>
<dbReference type="InterPro" id="IPR004821">
    <property type="entry name" value="Cyt_trans-like"/>
</dbReference>
<keyword evidence="2" id="KW-0548">Nucleotidyltransferase</keyword>
<dbReference type="PANTHER" id="PTHR43793:SF1">
    <property type="entry name" value="FAD SYNTHASE"/>
    <property type="match status" value="1"/>
</dbReference>
<dbReference type="HOGENOM" id="CLU_034585_2_2_4"/>
<evidence type="ECO:0000256" key="1">
    <source>
        <dbReference type="ARBA" id="ARBA00022679"/>
    </source>
</evidence>
<dbReference type="EMBL" id="CP000151">
    <property type="protein sequence ID" value="ABB08513.1"/>
    <property type="molecule type" value="Genomic_DNA"/>
</dbReference>
<reference evidence="4" key="1">
    <citation type="submission" date="2009-01" db="EMBL/GenBank/DDBJ databases">
        <title>Complete sequence of chromosome 1 of Burkholderia sp. 383.</title>
        <authorList>
            <consortium name="US DOE Joint Genome Institute"/>
            <person name="Copeland A."/>
            <person name="Lucas S."/>
            <person name="Lapidus A."/>
            <person name="Barry K."/>
            <person name="Detter J.C."/>
            <person name="Glavina T."/>
            <person name="Hammon N."/>
            <person name="Israni S."/>
            <person name="Pitluck S."/>
            <person name="Chain P."/>
            <person name="Malfatti S."/>
            <person name="Shin M."/>
            <person name="Vergez L."/>
            <person name="Schmutz J."/>
            <person name="Larimer F."/>
            <person name="Land M."/>
            <person name="Kyrpides N."/>
            <person name="Lykidis A."/>
            <person name="Richardson P."/>
        </authorList>
    </citation>
    <scope>NUCLEOTIDE SEQUENCE</scope>
    <source>
        <strain evidence="4">383</strain>
    </source>
</reference>
<evidence type="ECO:0000313" key="5">
    <source>
        <dbReference type="Proteomes" id="UP000002705"/>
    </source>
</evidence>
<keyword evidence="1" id="KW-0808">Transferase</keyword>
<dbReference type="NCBIfam" id="TIGR00125">
    <property type="entry name" value="cyt_tran_rel"/>
    <property type="match status" value="1"/>
</dbReference>
<dbReference type="InterPro" id="IPR014729">
    <property type="entry name" value="Rossmann-like_a/b/a_fold"/>
</dbReference>
<organism evidence="4 5">
    <name type="scientific">Burkholderia lata (strain ATCC 17760 / DSM 23089 / LMG 22485 / NCIMB 9086 / R18194 / 383)</name>
    <dbReference type="NCBI Taxonomy" id="482957"/>
    <lineage>
        <taxon>Bacteria</taxon>
        <taxon>Pseudomonadati</taxon>
        <taxon>Pseudomonadota</taxon>
        <taxon>Betaproteobacteria</taxon>
        <taxon>Burkholderiales</taxon>
        <taxon>Burkholderiaceae</taxon>
        <taxon>Burkholderia</taxon>
        <taxon>Burkholderia cepacia complex</taxon>
    </lineage>
</organism>
<dbReference type="KEGG" id="bur:Bcep18194_A4918"/>
<dbReference type="PATRIC" id="fig|482957.22.peg.1845"/>